<organism evidence="2 3">
    <name type="scientific">Massarina eburnea CBS 473.64</name>
    <dbReference type="NCBI Taxonomy" id="1395130"/>
    <lineage>
        <taxon>Eukaryota</taxon>
        <taxon>Fungi</taxon>
        <taxon>Dikarya</taxon>
        <taxon>Ascomycota</taxon>
        <taxon>Pezizomycotina</taxon>
        <taxon>Dothideomycetes</taxon>
        <taxon>Pleosporomycetidae</taxon>
        <taxon>Pleosporales</taxon>
        <taxon>Massarineae</taxon>
        <taxon>Massarinaceae</taxon>
        <taxon>Massarina</taxon>
    </lineage>
</organism>
<feature type="region of interest" description="Disordered" evidence="1">
    <location>
        <begin position="1"/>
        <end position="33"/>
    </location>
</feature>
<proteinExistence type="predicted"/>
<dbReference type="EMBL" id="MU006780">
    <property type="protein sequence ID" value="KAF2643305.1"/>
    <property type="molecule type" value="Genomic_DNA"/>
</dbReference>
<sequence>MHNQLPKPSRNTPDVTKSQHLQALKSPARTPPTGDRCAYCTACVRCCIHLASLASVAIPPLHHAAKSWELRISPLRQMICLCQCKRSPSRRMFRRCAVYREIARDLFLHVSGPSTSISDTMESVTRLLPFSYTTHHLRKPFIVNINDETGRPTISVSVRRYSKDRT</sequence>
<dbReference type="Proteomes" id="UP000799753">
    <property type="component" value="Unassembled WGS sequence"/>
</dbReference>
<evidence type="ECO:0000313" key="2">
    <source>
        <dbReference type="EMBL" id="KAF2643305.1"/>
    </source>
</evidence>
<evidence type="ECO:0000256" key="1">
    <source>
        <dbReference type="SAM" id="MobiDB-lite"/>
    </source>
</evidence>
<name>A0A6A6S6P1_9PLEO</name>
<reference evidence="2" key="1">
    <citation type="journal article" date="2020" name="Stud. Mycol.">
        <title>101 Dothideomycetes genomes: a test case for predicting lifestyles and emergence of pathogens.</title>
        <authorList>
            <person name="Haridas S."/>
            <person name="Albert R."/>
            <person name="Binder M."/>
            <person name="Bloem J."/>
            <person name="Labutti K."/>
            <person name="Salamov A."/>
            <person name="Andreopoulos B."/>
            <person name="Baker S."/>
            <person name="Barry K."/>
            <person name="Bills G."/>
            <person name="Bluhm B."/>
            <person name="Cannon C."/>
            <person name="Castanera R."/>
            <person name="Culley D."/>
            <person name="Daum C."/>
            <person name="Ezra D."/>
            <person name="Gonzalez J."/>
            <person name="Henrissat B."/>
            <person name="Kuo A."/>
            <person name="Liang C."/>
            <person name="Lipzen A."/>
            <person name="Lutzoni F."/>
            <person name="Magnuson J."/>
            <person name="Mondo S."/>
            <person name="Nolan M."/>
            <person name="Ohm R."/>
            <person name="Pangilinan J."/>
            <person name="Park H.-J."/>
            <person name="Ramirez L."/>
            <person name="Alfaro M."/>
            <person name="Sun H."/>
            <person name="Tritt A."/>
            <person name="Yoshinaga Y."/>
            <person name="Zwiers L.-H."/>
            <person name="Turgeon B."/>
            <person name="Goodwin S."/>
            <person name="Spatafora J."/>
            <person name="Crous P."/>
            <person name="Grigoriev I."/>
        </authorList>
    </citation>
    <scope>NUCLEOTIDE SEQUENCE</scope>
    <source>
        <strain evidence="2">CBS 473.64</strain>
    </source>
</reference>
<gene>
    <name evidence="2" type="ORF">P280DRAFT_249272</name>
</gene>
<accession>A0A6A6S6P1</accession>
<evidence type="ECO:0000313" key="3">
    <source>
        <dbReference type="Proteomes" id="UP000799753"/>
    </source>
</evidence>
<protein>
    <submittedName>
        <fullName evidence="2">Uncharacterized protein</fullName>
    </submittedName>
</protein>
<keyword evidence="3" id="KW-1185">Reference proteome</keyword>
<dbReference type="AlphaFoldDB" id="A0A6A6S6P1"/>
<feature type="compositionally biased region" description="Polar residues" evidence="1">
    <location>
        <begin position="9"/>
        <end position="21"/>
    </location>
</feature>